<evidence type="ECO:0000256" key="6">
    <source>
        <dbReference type="ARBA" id="ARBA00023136"/>
    </source>
</evidence>
<feature type="domain" description="Major facilitator superfamily (MFS) profile" evidence="9">
    <location>
        <begin position="26"/>
        <end position="469"/>
    </location>
</feature>
<feature type="transmembrane region" description="Helical" evidence="8">
    <location>
        <begin position="316"/>
        <end position="334"/>
    </location>
</feature>
<feature type="transmembrane region" description="Helical" evidence="8">
    <location>
        <begin position="95"/>
        <end position="114"/>
    </location>
</feature>
<sequence length="479" mass="51613">MSHPTKTGKPPAKGLSNGNRIKLIIVCAAAAVGGFMFGYDTSVINSAVKALTSPDSGFGVTGFMSGFTVSSALVGCAVGAWFAGKLADRYGRTKVLIGASILFVACALVSGLTSNVWVFFIFRFLGGIGVGFTSVIGPSYISEIAPQNLRGMLGSMQQFAIVLGQIAALGLNDLYAMGAGGAEKTWWLGLAAWRWMLMTMALPGILMFVVALMLPESPRYLVMKGQNEKARTILSEITGEPDPDDKVQEIRGTMLERPARLSDLRGDCFGLRKVMWVAIGVAMLQQLQGTNVIMFYDSSMWQMVGFSEQSALHMSFIRTIFALIATMIGMAYIDKIGRRKLLTIGSVTMTIGLALMAVGFFTGKVVNGEVNVTTGWAWFLLIVANVFWFCYSATWAPGMWVVISEVLPNSIRAIGVSVATFFCWIASAACNWVFPSMRDGIGLGWSYVIFALFGVVGFLLVTKALPETSGVALEDMSEN</sequence>
<keyword evidence="6 8" id="KW-0472">Membrane</keyword>
<evidence type="ECO:0000256" key="8">
    <source>
        <dbReference type="SAM" id="Phobius"/>
    </source>
</evidence>
<dbReference type="NCBIfam" id="TIGR00879">
    <property type="entry name" value="SP"/>
    <property type="match status" value="1"/>
</dbReference>
<evidence type="ECO:0000259" key="9">
    <source>
        <dbReference type="PROSITE" id="PS50850"/>
    </source>
</evidence>
<dbReference type="Proteomes" id="UP000316508">
    <property type="component" value="Unassembled WGS sequence"/>
</dbReference>
<dbReference type="InterPro" id="IPR005829">
    <property type="entry name" value="Sugar_transporter_CS"/>
</dbReference>
<dbReference type="PANTHER" id="PTHR48020:SF12">
    <property type="entry name" value="PROTON MYO-INOSITOL COTRANSPORTER"/>
    <property type="match status" value="1"/>
</dbReference>
<dbReference type="InterPro" id="IPR036259">
    <property type="entry name" value="MFS_trans_sf"/>
</dbReference>
<feature type="transmembrane region" description="Helical" evidence="8">
    <location>
        <begin position="274"/>
        <end position="296"/>
    </location>
</feature>
<proteinExistence type="inferred from homology"/>
<dbReference type="Gene3D" id="1.20.1250.20">
    <property type="entry name" value="MFS general substrate transporter like domains"/>
    <property type="match status" value="1"/>
</dbReference>
<feature type="transmembrane region" description="Helical" evidence="8">
    <location>
        <begin position="21"/>
        <end position="39"/>
    </location>
</feature>
<evidence type="ECO:0000313" key="10">
    <source>
        <dbReference type="EMBL" id="TSJ83364.1"/>
    </source>
</evidence>
<dbReference type="AlphaFoldDB" id="A0A556R3A5"/>
<gene>
    <name evidence="10" type="ORF">FPK30_03130</name>
</gene>
<dbReference type="PROSITE" id="PS00217">
    <property type="entry name" value="SUGAR_TRANSPORT_2"/>
    <property type="match status" value="1"/>
</dbReference>
<evidence type="ECO:0000256" key="7">
    <source>
        <dbReference type="RuleBase" id="RU003346"/>
    </source>
</evidence>
<evidence type="ECO:0000256" key="3">
    <source>
        <dbReference type="ARBA" id="ARBA00022448"/>
    </source>
</evidence>
<dbReference type="InterPro" id="IPR020846">
    <property type="entry name" value="MFS_dom"/>
</dbReference>
<keyword evidence="3 7" id="KW-0813">Transport</keyword>
<feature type="transmembrane region" description="Helical" evidence="8">
    <location>
        <begin position="414"/>
        <end position="434"/>
    </location>
</feature>
<dbReference type="GO" id="GO:0005886">
    <property type="term" value="C:plasma membrane"/>
    <property type="evidence" value="ECO:0007669"/>
    <property type="project" value="UniProtKB-SubCell"/>
</dbReference>
<comment type="similarity">
    <text evidence="2 7">Belongs to the major facilitator superfamily. Sugar transporter (TC 2.A.1.1) family.</text>
</comment>
<accession>A0A556R3A5</accession>
<protein>
    <submittedName>
        <fullName evidence="10">Sugar porter family MFS transporter</fullName>
    </submittedName>
</protein>
<dbReference type="PANTHER" id="PTHR48020">
    <property type="entry name" value="PROTON MYO-INOSITOL COTRANSPORTER"/>
    <property type="match status" value="1"/>
</dbReference>
<evidence type="ECO:0000256" key="4">
    <source>
        <dbReference type="ARBA" id="ARBA00022692"/>
    </source>
</evidence>
<feature type="transmembrane region" description="Helical" evidence="8">
    <location>
        <begin position="192"/>
        <end position="214"/>
    </location>
</feature>
<evidence type="ECO:0000256" key="5">
    <source>
        <dbReference type="ARBA" id="ARBA00022989"/>
    </source>
</evidence>
<dbReference type="InterPro" id="IPR005828">
    <property type="entry name" value="MFS_sugar_transport-like"/>
</dbReference>
<feature type="transmembrane region" description="Helical" evidence="8">
    <location>
        <begin position="120"/>
        <end position="141"/>
    </location>
</feature>
<dbReference type="GO" id="GO:0022857">
    <property type="term" value="F:transmembrane transporter activity"/>
    <property type="evidence" value="ECO:0007669"/>
    <property type="project" value="InterPro"/>
</dbReference>
<dbReference type="EMBL" id="VMHK01000002">
    <property type="protein sequence ID" value="TSJ83364.1"/>
    <property type="molecule type" value="Genomic_DNA"/>
</dbReference>
<feature type="transmembrane region" description="Helical" evidence="8">
    <location>
        <begin position="341"/>
        <end position="363"/>
    </location>
</feature>
<dbReference type="PROSITE" id="PS00216">
    <property type="entry name" value="SUGAR_TRANSPORT_1"/>
    <property type="match status" value="1"/>
</dbReference>
<dbReference type="InterPro" id="IPR050814">
    <property type="entry name" value="Myo-inositol_Transporter"/>
</dbReference>
<organism evidence="10 11">
    <name type="scientific">Bifidobacterium apousia</name>
    <dbReference type="NCBI Taxonomy" id="2750996"/>
    <lineage>
        <taxon>Bacteria</taxon>
        <taxon>Bacillati</taxon>
        <taxon>Actinomycetota</taxon>
        <taxon>Actinomycetes</taxon>
        <taxon>Bifidobacteriales</taxon>
        <taxon>Bifidobacteriaceae</taxon>
        <taxon>Bifidobacterium</taxon>
    </lineage>
</organism>
<comment type="caution">
    <text evidence="10">The sequence shown here is derived from an EMBL/GenBank/DDBJ whole genome shotgun (WGS) entry which is preliminary data.</text>
</comment>
<dbReference type="PROSITE" id="PS50850">
    <property type="entry name" value="MFS"/>
    <property type="match status" value="1"/>
</dbReference>
<keyword evidence="5 8" id="KW-1133">Transmembrane helix</keyword>
<dbReference type="Pfam" id="PF00083">
    <property type="entry name" value="Sugar_tr"/>
    <property type="match status" value="1"/>
</dbReference>
<name>A0A556R3A5_9BIFI</name>
<dbReference type="SUPFAM" id="SSF103473">
    <property type="entry name" value="MFS general substrate transporter"/>
    <property type="match status" value="1"/>
</dbReference>
<feature type="transmembrane region" description="Helical" evidence="8">
    <location>
        <begin position="440"/>
        <end position="461"/>
    </location>
</feature>
<reference evidence="10 11" key="1">
    <citation type="submission" date="2019-07" db="EMBL/GenBank/DDBJ databases">
        <title>Bifidobacterium asteroides genomes.</title>
        <authorList>
            <person name="Zheng H."/>
        </authorList>
    </citation>
    <scope>NUCLEOTIDE SEQUENCE [LARGE SCALE GENOMIC DNA]</scope>
    <source>
        <strain evidence="10 11">W8102</strain>
    </source>
</reference>
<feature type="transmembrane region" description="Helical" evidence="8">
    <location>
        <begin position="59"/>
        <end position="83"/>
    </location>
</feature>
<comment type="subcellular location">
    <subcellularLocation>
        <location evidence="1">Cell membrane</location>
        <topology evidence="1">Multi-pass membrane protein</topology>
    </subcellularLocation>
</comment>
<dbReference type="InterPro" id="IPR003663">
    <property type="entry name" value="Sugar/inositol_transpt"/>
</dbReference>
<keyword evidence="11" id="KW-1185">Reference proteome</keyword>
<evidence type="ECO:0000256" key="2">
    <source>
        <dbReference type="ARBA" id="ARBA00010992"/>
    </source>
</evidence>
<feature type="transmembrane region" description="Helical" evidence="8">
    <location>
        <begin position="375"/>
        <end position="402"/>
    </location>
</feature>
<feature type="transmembrane region" description="Helical" evidence="8">
    <location>
        <begin position="153"/>
        <end position="172"/>
    </location>
</feature>
<dbReference type="RefSeq" id="WP_144085265.1">
    <property type="nucleotide sequence ID" value="NZ_JACFRS010000002.1"/>
</dbReference>
<evidence type="ECO:0000256" key="1">
    <source>
        <dbReference type="ARBA" id="ARBA00004651"/>
    </source>
</evidence>
<keyword evidence="4 8" id="KW-0812">Transmembrane</keyword>
<evidence type="ECO:0000313" key="11">
    <source>
        <dbReference type="Proteomes" id="UP000316508"/>
    </source>
</evidence>
<dbReference type="PRINTS" id="PR00171">
    <property type="entry name" value="SUGRTRNSPORT"/>
</dbReference>